<evidence type="ECO:0000256" key="2">
    <source>
        <dbReference type="SAM" id="MobiDB-lite"/>
    </source>
</evidence>
<dbReference type="PANTHER" id="PTHR16151:SF2">
    <property type="entry name" value="HAUS AUGMIN-LIKE COMPLEX SUBUNIT 6"/>
    <property type="match status" value="1"/>
</dbReference>
<evidence type="ECO:0000256" key="3">
    <source>
        <dbReference type="SAM" id="SignalP"/>
    </source>
</evidence>
<feature type="domain" description="HAUS augmin-like complex subunit 6 N-terminal" evidence="4">
    <location>
        <begin position="17"/>
        <end position="243"/>
    </location>
</feature>
<dbReference type="PANTHER" id="PTHR16151">
    <property type="entry name" value="HAUS AUGMIN-LIKE COMPLEX SUBUNIT 6"/>
    <property type="match status" value="1"/>
</dbReference>
<keyword evidence="5" id="KW-1185">Reference proteome</keyword>
<name>A0ABM1LBC8_GEKJA</name>
<feature type="region of interest" description="Disordered" evidence="2">
    <location>
        <begin position="900"/>
        <end position="925"/>
    </location>
</feature>
<keyword evidence="3" id="KW-0732">Signal</keyword>
<reference evidence="6" key="1">
    <citation type="submission" date="2025-08" db="UniProtKB">
        <authorList>
            <consortium name="RefSeq"/>
        </authorList>
    </citation>
    <scope>IDENTIFICATION</scope>
</reference>
<feature type="region of interest" description="Disordered" evidence="2">
    <location>
        <begin position="474"/>
        <end position="539"/>
    </location>
</feature>
<gene>
    <name evidence="6" type="primary">HAUS6</name>
</gene>
<dbReference type="RefSeq" id="XP_015283265.1">
    <property type="nucleotide sequence ID" value="XM_015427779.1"/>
</dbReference>
<accession>A0ABM1LBC8</accession>
<evidence type="ECO:0000313" key="5">
    <source>
        <dbReference type="Proteomes" id="UP000694871"/>
    </source>
</evidence>
<feature type="signal peptide" evidence="3">
    <location>
        <begin position="1"/>
        <end position="33"/>
    </location>
</feature>
<dbReference type="InterPro" id="IPR028163">
    <property type="entry name" value="HAUS_6_N"/>
</dbReference>
<evidence type="ECO:0000313" key="6">
    <source>
        <dbReference type="RefSeq" id="XP_015283265.1"/>
    </source>
</evidence>
<dbReference type="Pfam" id="PF14661">
    <property type="entry name" value="HAUS6_N"/>
    <property type="match status" value="1"/>
</dbReference>
<keyword evidence="1" id="KW-0175">Coiled coil</keyword>
<dbReference type="GeneID" id="107124335"/>
<feature type="compositionally biased region" description="Basic and acidic residues" evidence="2">
    <location>
        <begin position="904"/>
        <end position="916"/>
    </location>
</feature>
<feature type="coiled-coil region" evidence="1">
    <location>
        <begin position="189"/>
        <end position="237"/>
    </location>
</feature>
<feature type="chain" id="PRO_5047475763" evidence="3">
    <location>
        <begin position="34"/>
        <end position="925"/>
    </location>
</feature>
<dbReference type="InterPro" id="IPR026797">
    <property type="entry name" value="HAUS_6"/>
</dbReference>
<protein>
    <submittedName>
        <fullName evidence="6">HAUS augmin-like complex subunit 6</fullName>
    </submittedName>
</protein>
<sequence length="925" mass="104382">MSKQPLSPPSTWEGEHLWLYLLALGFDSGGAAAAGKMPLHLRLGPNMFDKPNKDAFHIVSFFLFSKLDQSRCNEVFRFCFPPTDKKTDSEFRKQCCDWLRKISDEYGNSFPSVHASLFLSPGGPKFIHLMYHFARCVLLHHIKTDSASAGTYFPESLNSRPPDIDMAVARYCVAYNRFLWNLQKEDVIIQELQKKALVLSKQVRDLRYENSELDKQLQKAEKNTDQSQNNITEKVKKVRSMWALIIETLKLLQKERQVVDSVVNGHEGQYILDGTSTTVNVPRLLLEKVEKEMHRLQVGNIYEAGRLNILTIFELLNKALEMLMLERQHIDKNSLKLDFQYFEGKAKFQNETLLGLRSLRHKLRHEDHVSINQSIAEKQREWDLKWENCLGESPFLFIKEPNPALDLLPAMPPLSFTPATEEAYKSSIFCQYPASIPDLTKKCIQTNEFKKDSEPLRSEVGVSSVITDRNVTSSHCATEPENGMQIPFEKGSSMETPKRTEYSSSQILKYKGRSKPAETSRKRHAGMFKKPSSVTSEDPLKKAQEQLAEIVADAVVSDSPQNTEGKGKELDDLIGTLAFNPFLTRKQIPLTPENLITEIRSSWKKAIQAEESPSIELHHTASSEHMPQVETPLFRNRIDSSMACFMSACISDTGGSPFEELQSTFRLPEAATSHNELQSQQADVAPPDDQIYCKQGLVCAVPNKCKTENPELAVKSSNDPDCGPGGDFAEEIELSYPCQDSSMSTTLLWNASQISGLNLDSQEVIHLGILQETLPEEGGGSISLNSSNSLEGEELTEEISARDYHNFADSARGTEQRLDFQSIQSRYEALKKTFVENQESPRRQIPKARSEFSLTQTSLEMNNMFSPLGKPYALDAELVKKPSPVTLLERRVSLPPLVAFSPLHPRDRSSRHDQGDILHNVKGKH</sequence>
<proteinExistence type="predicted"/>
<evidence type="ECO:0000256" key="1">
    <source>
        <dbReference type="SAM" id="Coils"/>
    </source>
</evidence>
<evidence type="ECO:0000259" key="4">
    <source>
        <dbReference type="Pfam" id="PF14661"/>
    </source>
</evidence>
<organism evidence="5 6">
    <name type="scientific">Gekko japonicus</name>
    <name type="common">Schlegel's Japanese gecko</name>
    <dbReference type="NCBI Taxonomy" id="146911"/>
    <lineage>
        <taxon>Eukaryota</taxon>
        <taxon>Metazoa</taxon>
        <taxon>Chordata</taxon>
        <taxon>Craniata</taxon>
        <taxon>Vertebrata</taxon>
        <taxon>Euteleostomi</taxon>
        <taxon>Lepidosauria</taxon>
        <taxon>Squamata</taxon>
        <taxon>Bifurcata</taxon>
        <taxon>Gekkota</taxon>
        <taxon>Gekkonidae</taxon>
        <taxon>Gekkoninae</taxon>
        <taxon>Gekko</taxon>
    </lineage>
</organism>
<dbReference type="Proteomes" id="UP000694871">
    <property type="component" value="Unplaced"/>
</dbReference>